<dbReference type="FunFam" id="3.30.565.10:FF:000007">
    <property type="entry name" value="Mitochondrial pyruvate dehydrogenase kinase isoform 2"/>
    <property type="match status" value="1"/>
</dbReference>
<dbReference type="InterPro" id="IPR003594">
    <property type="entry name" value="HATPase_dom"/>
</dbReference>
<dbReference type="CDD" id="cd16929">
    <property type="entry name" value="HATPase_PDK-like"/>
    <property type="match status" value="1"/>
</dbReference>
<keyword evidence="13" id="KW-1185">Reference proteome</keyword>
<dbReference type="GO" id="GO:0004740">
    <property type="term" value="F:pyruvate dehydrogenase (acetyl-transferring) kinase activity"/>
    <property type="evidence" value="ECO:0007669"/>
    <property type="project" value="UniProtKB-EC"/>
</dbReference>
<organism evidence="12 13">
    <name type="scientific">Pinctada imbricata</name>
    <name type="common">Atlantic pearl-oyster</name>
    <name type="synonym">Pinctada martensii</name>
    <dbReference type="NCBI Taxonomy" id="66713"/>
    <lineage>
        <taxon>Eukaryota</taxon>
        <taxon>Metazoa</taxon>
        <taxon>Spiralia</taxon>
        <taxon>Lophotrochozoa</taxon>
        <taxon>Mollusca</taxon>
        <taxon>Bivalvia</taxon>
        <taxon>Autobranchia</taxon>
        <taxon>Pteriomorphia</taxon>
        <taxon>Pterioida</taxon>
        <taxon>Pterioidea</taxon>
        <taxon>Pteriidae</taxon>
        <taxon>Pinctada</taxon>
    </lineage>
</organism>
<comment type="catalytic activity">
    <reaction evidence="9">
        <text>L-seryl-[pyruvate dehydrogenase E1 alpha subunit] + ATP = O-phospho-L-seryl-[pyruvate dehydrogenase E1 alpha subunit] + ADP + H(+)</text>
        <dbReference type="Rhea" id="RHEA:23052"/>
        <dbReference type="Rhea" id="RHEA-COMP:13689"/>
        <dbReference type="Rhea" id="RHEA-COMP:13690"/>
        <dbReference type="ChEBI" id="CHEBI:15378"/>
        <dbReference type="ChEBI" id="CHEBI:29999"/>
        <dbReference type="ChEBI" id="CHEBI:30616"/>
        <dbReference type="ChEBI" id="CHEBI:83421"/>
        <dbReference type="ChEBI" id="CHEBI:456216"/>
        <dbReference type="EC" id="2.7.11.2"/>
    </reaction>
</comment>
<dbReference type="GO" id="GO:0005759">
    <property type="term" value="C:mitochondrial matrix"/>
    <property type="evidence" value="ECO:0007669"/>
    <property type="project" value="UniProtKB-SubCell"/>
</dbReference>
<evidence type="ECO:0000256" key="9">
    <source>
        <dbReference type="ARBA" id="ARBA00048201"/>
    </source>
</evidence>
<dbReference type="InterPro" id="IPR018955">
    <property type="entry name" value="BCDHK/PDK_N"/>
</dbReference>
<keyword evidence="6 10" id="KW-0067">ATP-binding</keyword>
<comment type="similarity">
    <text evidence="2 10">Belongs to the PDK/BCKDK protein kinase family.</text>
</comment>
<dbReference type="AlphaFoldDB" id="A0AA89C985"/>
<evidence type="ECO:0000256" key="4">
    <source>
        <dbReference type="ARBA" id="ARBA00022741"/>
    </source>
</evidence>
<keyword evidence="3 10" id="KW-0808">Transferase</keyword>
<accession>A0AA89C985</accession>
<keyword evidence="4 10" id="KW-0547">Nucleotide-binding</keyword>
<comment type="subcellular location">
    <subcellularLocation>
        <location evidence="1 10">Mitochondrion matrix</location>
    </subcellularLocation>
</comment>
<evidence type="ECO:0000313" key="12">
    <source>
        <dbReference type="EMBL" id="KAK3106400.1"/>
    </source>
</evidence>
<evidence type="ECO:0000259" key="11">
    <source>
        <dbReference type="PROSITE" id="PS50109"/>
    </source>
</evidence>
<sequence>MKLTVKTFQKLAFALDFKPNFVPVPLSLKSFTDFGQDKCESRSFKFLREEIPVRLSHIMREFHDLPDSFSSRKSVQLVRGWYERSYEELQRYEHQDTSDPKVLKQFLENIQAILNRHAKVVETMAQGVMEMQETFNIDPKSSTELQYFLDRFYMNRISVRMLLTQHVELFSRDRRRKGGDHIGIIDPSCDVGQIVDIAYNNAKQLCEQQYLISPNMDLILCNNSNENQSIQMVCVPTHLEYMVFELIKNAMRAVVEFHSKETEVPNIKVIISKGKEDITIKISDLGGGVPYSVTDILFQYHYTTAPRPQENGPSPALAGYGYGLPLSRLYARYFGGEISLSSVEGYGTDAFIYLKVNPEDANECLPVYNKTTSKMYDTNQVVPDWSSPRPWNQSYRTFCTGTRFYHTSSWTQRLNTCKHKQTFTDRLQRENSI</sequence>
<evidence type="ECO:0000256" key="7">
    <source>
        <dbReference type="ARBA" id="ARBA00022946"/>
    </source>
</evidence>
<feature type="domain" description="Histidine kinase" evidence="11">
    <location>
        <begin position="236"/>
        <end position="358"/>
    </location>
</feature>
<dbReference type="InterPro" id="IPR036784">
    <property type="entry name" value="AK/P_DHK_N_sf"/>
</dbReference>
<dbReference type="SMART" id="SM00387">
    <property type="entry name" value="HATPase_c"/>
    <property type="match status" value="1"/>
</dbReference>
<dbReference type="Gene3D" id="1.20.140.20">
    <property type="entry name" value="Alpha-ketoacid/pyruvate dehydrogenase kinase, N-terminal domain"/>
    <property type="match status" value="1"/>
</dbReference>
<protein>
    <recommendedName>
        <fullName evidence="10">Protein-serine/threonine kinase</fullName>
        <ecNumber evidence="10">2.7.11.-</ecNumber>
    </recommendedName>
</protein>
<dbReference type="GO" id="GO:0005524">
    <property type="term" value="F:ATP binding"/>
    <property type="evidence" value="ECO:0007669"/>
    <property type="project" value="UniProtKB-UniRule"/>
</dbReference>
<dbReference type="PANTHER" id="PTHR11947:SF3">
    <property type="entry name" value="[PYRUVATE DEHYDROGENASE (ACETYL-TRANSFERRING)] KINASE, MITOCHONDRIAL"/>
    <property type="match status" value="1"/>
</dbReference>
<dbReference type="EC" id="2.7.11.-" evidence="10"/>
<dbReference type="InterPro" id="IPR036890">
    <property type="entry name" value="HATPase_C_sf"/>
</dbReference>
<evidence type="ECO:0000256" key="10">
    <source>
        <dbReference type="RuleBase" id="RU366032"/>
    </source>
</evidence>
<evidence type="ECO:0000313" key="13">
    <source>
        <dbReference type="Proteomes" id="UP001186944"/>
    </source>
</evidence>
<evidence type="ECO:0000256" key="2">
    <source>
        <dbReference type="ARBA" id="ARBA00006155"/>
    </source>
</evidence>
<dbReference type="Gene3D" id="3.30.565.10">
    <property type="entry name" value="Histidine kinase-like ATPase, C-terminal domain"/>
    <property type="match status" value="1"/>
</dbReference>
<dbReference type="InterPro" id="IPR039028">
    <property type="entry name" value="BCKD/PDK"/>
</dbReference>
<keyword evidence="7" id="KW-0809">Transit peptide</keyword>
<evidence type="ECO:0000256" key="5">
    <source>
        <dbReference type="ARBA" id="ARBA00022777"/>
    </source>
</evidence>
<dbReference type="Pfam" id="PF02518">
    <property type="entry name" value="HATPase_c"/>
    <property type="match status" value="1"/>
</dbReference>
<dbReference type="PANTHER" id="PTHR11947">
    <property type="entry name" value="PYRUVATE DEHYDROGENASE KINASE"/>
    <property type="match status" value="1"/>
</dbReference>
<keyword evidence="8 10" id="KW-0496">Mitochondrion</keyword>
<evidence type="ECO:0000256" key="1">
    <source>
        <dbReference type="ARBA" id="ARBA00004305"/>
    </source>
</evidence>
<dbReference type="Pfam" id="PF10436">
    <property type="entry name" value="BCDHK_Adom3"/>
    <property type="match status" value="1"/>
</dbReference>
<dbReference type="EMBL" id="VSWD01000003">
    <property type="protein sequence ID" value="KAK3106400.1"/>
    <property type="molecule type" value="Genomic_DNA"/>
</dbReference>
<evidence type="ECO:0000256" key="8">
    <source>
        <dbReference type="ARBA" id="ARBA00023128"/>
    </source>
</evidence>
<dbReference type="SUPFAM" id="SSF69012">
    <property type="entry name" value="alpha-ketoacid dehydrogenase kinase, N-terminal domain"/>
    <property type="match status" value="1"/>
</dbReference>
<name>A0AA89C985_PINIB</name>
<dbReference type="GO" id="GO:0010906">
    <property type="term" value="P:regulation of glucose metabolic process"/>
    <property type="evidence" value="ECO:0007669"/>
    <property type="project" value="TreeGrafter"/>
</dbReference>
<dbReference type="Proteomes" id="UP001186944">
    <property type="component" value="Unassembled WGS sequence"/>
</dbReference>
<gene>
    <name evidence="12" type="ORF">FSP39_019222</name>
</gene>
<comment type="caution">
    <text evidence="12">The sequence shown here is derived from an EMBL/GenBank/DDBJ whole genome shotgun (WGS) entry which is preliminary data.</text>
</comment>
<dbReference type="PROSITE" id="PS50109">
    <property type="entry name" value="HIS_KIN"/>
    <property type="match status" value="1"/>
</dbReference>
<evidence type="ECO:0000256" key="6">
    <source>
        <dbReference type="ARBA" id="ARBA00022840"/>
    </source>
</evidence>
<proteinExistence type="inferred from homology"/>
<evidence type="ECO:0000256" key="3">
    <source>
        <dbReference type="ARBA" id="ARBA00022679"/>
    </source>
</evidence>
<dbReference type="SUPFAM" id="SSF55874">
    <property type="entry name" value="ATPase domain of HSP90 chaperone/DNA topoisomerase II/histidine kinase"/>
    <property type="match status" value="1"/>
</dbReference>
<reference evidence="12" key="1">
    <citation type="submission" date="2019-08" db="EMBL/GenBank/DDBJ databases">
        <title>The improved chromosome-level genome for the pearl oyster Pinctada fucata martensii using PacBio sequencing and Hi-C.</title>
        <authorList>
            <person name="Zheng Z."/>
        </authorList>
    </citation>
    <scope>NUCLEOTIDE SEQUENCE</scope>
    <source>
        <strain evidence="12">ZZ-2019</strain>
        <tissue evidence="12">Adductor muscle</tissue>
    </source>
</reference>
<keyword evidence="5 10" id="KW-0418">Kinase</keyword>
<dbReference type="InterPro" id="IPR005467">
    <property type="entry name" value="His_kinase_dom"/>
</dbReference>